<evidence type="ECO:0000259" key="1">
    <source>
        <dbReference type="Pfam" id="PF00535"/>
    </source>
</evidence>
<keyword evidence="3" id="KW-1185">Reference proteome</keyword>
<dbReference type="Pfam" id="PF00535">
    <property type="entry name" value="Glycos_transf_2"/>
    <property type="match status" value="1"/>
</dbReference>
<dbReference type="InterPro" id="IPR001173">
    <property type="entry name" value="Glyco_trans_2-like"/>
</dbReference>
<proteinExistence type="predicted"/>
<dbReference type="SUPFAM" id="SSF53448">
    <property type="entry name" value="Nucleotide-diphospho-sugar transferases"/>
    <property type="match status" value="1"/>
</dbReference>
<sequence>MADLLANAFGAINLDLAPRVSVVVPTRGTKPEQLDRALRSVLAQTLPPYEIIVVVDGDAQKAASIRPPPGPCKIAVLALGQPSNGRPGLVRNRGCGAARGDWVAFLDDDDVWAPDKLRLQLEAMRNDSTRFCCTAAVGTAVPCRRRLVLGDIMQHNCVVCSSVVVCMTVLRNAQFFGDEPYGQDWRCWQRCLQHTDGSYLPDALVRLNDDASDLDRSTVRAEGRQALRAAIGETAPAALAAQFAGFM</sequence>
<dbReference type="PANTHER" id="PTHR43685:SF2">
    <property type="entry name" value="GLYCOSYLTRANSFERASE 2-LIKE DOMAIN-CONTAINING PROTEIN"/>
    <property type="match status" value="1"/>
</dbReference>
<evidence type="ECO:0000313" key="2">
    <source>
        <dbReference type="EMBL" id="CAH0373999.1"/>
    </source>
</evidence>
<reference evidence="2" key="1">
    <citation type="submission" date="2021-11" db="EMBL/GenBank/DDBJ databases">
        <authorList>
            <consortium name="Genoscope - CEA"/>
            <person name="William W."/>
        </authorList>
    </citation>
    <scope>NUCLEOTIDE SEQUENCE</scope>
</reference>
<organism evidence="2 3">
    <name type="scientific">Pelagomonas calceolata</name>
    <dbReference type="NCBI Taxonomy" id="35677"/>
    <lineage>
        <taxon>Eukaryota</taxon>
        <taxon>Sar</taxon>
        <taxon>Stramenopiles</taxon>
        <taxon>Ochrophyta</taxon>
        <taxon>Pelagophyceae</taxon>
        <taxon>Pelagomonadales</taxon>
        <taxon>Pelagomonadaceae</taxon>
        <taxon>Pelagomonas</taxon>
    </lineage>
</organism>
<evidence type="ECO:0000313" key="3">
    <source>
        <dbReference type="Proteomes" id="UP000789595"/>
    </source>
</evidence>
<dbReference type="InterPro" id="IPR050834">
    <property type="entry name" value="Glycosyltransf_2"/>
</dbReference>
<dbReference type="EMBL" id="CAKKNE010000004">
    <property type="protein sequence ID" value="CAH0373999.1"/>
    <property type="molecule type" value="Genomic_DNA"/>
</dbReference>
<name>A0A8J2SW47_9STRA</name>
<gene>
    <name evidence="2" type="ORF">PECAL_4P12540</name>
</gene>
<dbReference type="Gene3D" id="3.90.550.10">
    <property type="entry name" value="Spore Coat Polysaccharide Biosynthesis Protein SpsA, Chain A"/>
    <property type="match status" value="1"/>
</dbReference>
<protein>
    <recommendedName>
        <fullName evidence="1">Glycosyltransferase 2-like domain-containing protein</fullName>
    </recommendedName>
</protein>
<dbReference type="CDD" id="cd00761">
    <property type="entry name" value="Glyco_tranf_GTA_type"/>
    <property type="match status" value="1"/>
</dbReference>
<dbReference type="OrthoDB" id="60542at2759"/>
<dbReference type="AlphaFoldDB" id="A0A8J2SW47"/>
<feature type="domain" description="Glycosyltransferase 2-like" evidence="1">
    <location>
        <begin position="21"/>
        <end position="135"/>
    </location>
</feature>
<dbReference type="Proteomes" id="UP000789595">
    <property type="component" value="Unassembled WGS sequence"/>
</dbReference>
<accession>A0A8J2SW47</accession>
<dbReference type="PANTHER" id="PTHR43685">
    <property type="entry name" value="GLYCOSYLTRANSFERASE"/>
    <property type="match status" value="1"/>
</dbReference>
<dbReference type="InterPro" id="IPR029044">
    <property type="entry name" value="Nucleotide-diphossugar_trans"/>
</dbReference>
<comment type="caution">
    <text evidence="2">The sequence shown here is derived from an EMBL/GenBank/DDBJ whole genome shotgun (WGS) entry which is preliminary data.</text>
</comment>